<proteinExistence type="predicted"/>
<reference evidence="1 2" key="1">
    <citation type="submission" date="2016-10" db="EMBL/GenBank/DDBJ databases">
        <authorList>
            <person name="de Groot N.N."/>
        </authorList>
    </citation>
    <scope>NUCLEOTIDE SEQUENCE [LARGE SCALE GENOMIC DNA]</scope>
    <source>
        <strain evidence="1 2">DSM 28286</strain>
    </source>
</reference>
<protein>
    <submittedName>
        <fullName evidence="1">Uncharacterized protein</fullName>
    </submittedName>
</protein>
<dbReference type="STRING" id="1465490.SAMN05444277_11064"/>
<evidence type="ECO:0000313" key="2">
    <source>
        <dbReference type="Proteomes" id="UP000199031"/>
    </source>
</evidence>
<accession>A0A1I5Y0G2</accession>
<gene>
    <name evidence="1" type="ORF">SAMN05444277_11064</name>
</gene>
<organism evidence="1 2">
    <name type="scientific">Parafilimonas terrae</name>
    <dbReference type="NCBI Taxonomy" id="1465490"/>
    <lineage>
        <taxon>Bacteria</taxon>
        <taxon>Pseudomonadati</taxon>
        <taxon>Bacteroidota</taxon>
        <taxon>Chitinophagia</taxon>
        <taxon>Chitinophagales</taxon>
        <taxon>Chitinophagaceae</taxon>
        <taxon>Parafilimonas</taxon>
    </lineage>
</organism>
<dbReference type="Proteomes" id="UP000199031">
    <property type="component" value="Unassembled WGS sequence"/>
</dbReference>
<keyword evidence="2" id="KW-1185">Reference proteome</keyword>
<evidence type="ECO:0000313" key="1">
    <source>
        <dbReference type="EMBL" id="SFQ37656.1"/>
    </source>
</evidence>
<sequence>MAQFFIDLPNNRQGNVRTGIKRKEQKTFLHLLMPWKKIDTEEKLAYIVEVNPVDDIREYRLLKTKDGKWLQEGEDKWLCEGDGKLNLLIKKAIDEYESGIRKTA</sequence>
<dbReference type="EMBL" id="FOXQ01000010">
    <property type="protein sequence ID" value="SFQ37656.1"/>
    <property type="molecule type" value="Genomic_DNA"/>
</dbReference>
<dbReference type="AlphaFoldDB" id="A0A1I5Y0G2"/>
<name>A0A1I5Y0G2_9BACT</name>
<dbReference type="OrthoDB" id="1081439at2"/>
<dbReference type="RefSeq" id="WP_090660488.1">
    <property type="nucleotide sequence ID" value="NZ_FOXQ01000010.1"/>
</dbReference>